<proteinExistence type="predicted"/>
<dbReference type="GO" id="GO:0019632">
    <property type="term" value="P:shikimate metabolic process"/>
    <property type="evidence" value="ECO:0007669"/>
    <property type="project" value="TreeGrafter"/>
</dbReference>
<comment type="caution">
    <text evidence="2">The sequence shown here is derived from an EMBL/GenBank/DDBJ whole genome shotgun (WGS) entry which is preliminary data.</text>
</comment>
<dbReference type="Pfam" id="PF18317">
    <property type="entry name" value="SDH_C"/>
    <property type="match status" value="1"/>
</dbReference>
<name>A0A850PIR9_9PROT</name>
<evidence type="ECO:0000313" key="3">
    <source>
        <dbReference type="Proteomes" id="UP000585665"/>
    </source>
</evidence>
<dbReference type="GO" id="GO:0050661">
    <property type="term" value="F:NADP binding"/>
    <property type="evidence" value="ECO:0007669"/>
    <property type="project" value="TreeGrafter"/>
</dbReference>
<dbReference type="InterPro" id="IPR036291">
    <property type="entry name" value="NAD(P)-bd_dom_sf"/>
</dbReference>
<sequence length="129" mass="13295">VTVANRTRRRAEALVGALGGGDVVDWADWEAALDGRTLLVNTTSLGMHGGGAEAFAPDLSRAPGDMVVTDAVYVPRLTPLLACARARGLAIVDGFGMLLHQARPGFAAWFGRDPEVDAAVEAVAGAGLV</sequence>
<dbReference type="GO" id="GO:0005829">
    <property type="term" value="C:cytosol"/>
    <property type="evidence" value="ECO:0007669"/>
    <property type="project" value="TreeGrafter"/>
</dbReference>
<dbReference type="RefSeq" id="WP_394367521.1">
    <property type="nucleotide sequence ID" value="NZ_JABXXR010000372.1"/>
</dbReference>
<protein>
    <submittedName>
        <fullName evidence="2">Shikimate dehydrogenase</fullName>
    </submittedName>
</protein>
<dbReference type="InterPro" id="IPR022893">
    <property type="entry name" value="Shikimate_DH_fam"/>
</dbReference>
<dbReference type="InterPro" id="IPR041121">
    <property type="entry name" value="SDH_C"/>
</dbReference>
<dbReference type="Proteomes" id="UP000585665">
    <property type="component" value="Unassembled WGS sequence"/>
</dbReference>
<dbReference type="PANTHER" id="PTHR21089">
    <property type="entry name" value="SHIKIMATE DEHYDROGENASE"/>
    <property type="match status" value="1"/>
</dbReference>
<feature type="domain" description="SDH C-terminal" evidence="1">
    <location>
        <begin position="94"/>
        <end position="123"/>
    </location>
</feature>
<dbReference type="AlphaFoldDB" id="A0A850PIR9"/>
<dbReference type="CDD" id="cd01065">
    <property type="entry name" value="NAD_bind_Shikimate_DH"/>
    <property type="match status" value="1"/>
</dbReference>
<dbReference type="EMBL" id="JABXXR010000372">
    <property type="protein sequence ID" value="NVN42270.1"/>
    <property type="molecule type" value="Genomic_DNA"/>
</dbReference>
<feature type="non-terminal residue" evidence="2">
    <location>
        <position position="1"/>
    </location>
</feature>
<dbReference type="Gene3D" id="3.40.50.720">
    <property type="entry name" value="NAD(P)-binding Rossmann-like Domain"/>
    <property type="match status" value="1"/>
</dbReference>
<evidence type="ECO:0000313" key="2">
    <source>
        <dbReference type="EMBL" id="NVN42270.1"/>
    </source>
</evidence>
<organism evidence="2 3">
    <name type="scientific">Ameyamaea chiangmaiensis</name>
    <dbReference type="NCBI Taxonomy" id="442969"/>
    <lineage>
        <taxon>Bacteria</taxon>
        <taxon>Pseudomonadati</taxon>
        <taxon>Pseudomonadota</taxon>
        <taxon>Alphaproteobacteria</taxon>
        <taxon>Acetobacterales</taxon>
        <taxon>Acetobacteraceae</taxon>
        <taxon>Ameyamaea</taxon>
    </lineage>
</organism>
<accession>A0A850PIR9</accession>
<dbReference type="GO" id="GO:0009423">
    <property type="term" value="P:chorismate biosynthetic process"/>
    <property type="evidence" value="ECO:0007669"/>
    <property type="project" value="TreeGrafter"/>
</dbReference>
<gene>
    <name evidence="2" type="ORF">HUK82_17125</name>
</gene>
<dbReference type="SUPFAM" id="SSF51735">
    <property type="entry name" value="NAD(P)-binding Rossmann-fold domains"/>
    <property type="match status" value="1"/>
</dbReference>
<dbReference type="PANTHER" id="PTHR21089:SF1">
    <property type="entry name" value="BIFUNCTIONAL 3-DEHYDROQUINATE DEHYDRATASE_SHIKIMATE DEHYDROGENASE, CHLOROPLASTIC"/>
    <property type="match status" value="1"/>
</dbReference>
<reference evidence="2 3" key="1">
    <citation type="submission" date="2020-06" db="EMBL/GenBank/DDBJ databases">
        <title>Description of novel acetic acid bacteria.</title>
        <authorList>
            <person name="Sombolestani A."/>
        </authorList>
    </citation>
    <scope>NUCLEOTIDE SEQUENCE [LARGE SCALE GENOMIC DNA]</scope>
    <source>
        <strain evidence="2 3">LMG 27010</strain>
    </source>
</reference>
<dbReference type="GO" id="GO:0004764">
    <property type="term" value="F:shikimate 3-dehydrogenase (NADP+) activity"/>
    <property type="evidence" value="ECO:0007669"/>
    <property type="project" value="InterPro"/>
</dbReference>
<keyword evidence="3" id="KW-1185">Reference proteome</keyword>
<evidence type="ECO:0000259" key="1">
    <source>
        <dbReference type="Pfam" id="PF18317"/>
    </source>
</evidence>